<evidence type="ECO:0000313" key="1">
    <source>
        <dbReference type="EMBL" id="CAG2067279.1"/>
    </source>
</evidence>
<keyword evidence="2" id="KW-1185">Reference proteome</keyword>
<proteinExistence type="predicted"/>
<comment type="caution">
    <text evidence="1">The sequence shown here is derived from an EMBL/GenBank/DDBJ whole genome shotgun (WGS) entry which is preliminary data.</text>
</comment>
<protein>
    <submittedName>
        <fullName evidence="1">Uncharacterized protein</fullName>
    </submittedName>
</protein>
<dbReference type="EMBL" id="CAJPIN010066158">
    <property type="protein sequence ID" value="CAG2067279.1"/>
    <property type="molecule type" value="Genomic_DNA"/>
</dbReference>
<name>A0ABN7PJL0_TIMPD</name>
<reference evidence="1" key="1">
    <citation type="submission" date="2021-03" db="EMBL/GenBank/DDBJ databases">
        <authorList>
            <person name="Tran Van P."/>
        </authorList>
    </citation>
    <scope>NUCLEOTIDE SEQUENCE</scope>
</reference>
<evidence type="ECO:0000313" key="2">
    <source>
        <dbReference type="Proteomes" id="UP001153148"/>
    </source>
</evidence>
<sequence length="151" mass="16581">MCVTCSYIHVLYCVGQPAGPSQSLGDEDLRLLVAATVEENSSSTGLILRNTTLMPNIHGFPALMALLFAPRAEIRVNDTGTKYIGALCGLGYDVDTDMPLFPEHDMEVRFDVEINIQDLQEVSTPNSCVPAPLDHTENHFMYLQLGLNPDL</sequence>
<accession>A0ABN7PJL0</accession>
<organism evidence="1 2">
    <name type="scientific">Timema podura</name>
    <name type="common">Walking stick</name>
    <dbReference type="NCBI Taxonomy" id="61482"/>
    <lineage>
        <taxon>Eukaryota</taxon>
        <taxon>Metazoa</taxon>
        <taxon>Ecdysozoa</taxon>
        <taxon>Arthropoda</taxon>
        <taxon>Hexapoda</taxon>
        <taxon>Insecta</taxon>
        <taxon>Pterygota</taxon>
        <taxon>Neoptera</taxon>
        <taxon>Polyneoptera</taxon>
        <taxon>Phasmatodea</taxon>
        <taxon>Timematodea</taxon>
        <taxon>Timematoidea</taxon>
        <taxon>Timematidae</taxon>
        <taxon>Timema</taxon>
    </lineage>
</organism>
<dbReference type="Proteomes" id="UP001153148">
    <property type="component" value="Unassembled WGS sequence"/>
</dbReference>
<gene>
    <name evidence="1" type="ORF">TPAB3V08_LOCUS14222</name>
</gene>